<reference evidence="2" key="1">
    <citation type="submission" date="2016-12" db="EMBL/GenBank/DDBJ databases">
        <title>Whole genome sequencing of Sphingomonas koreensis.</title>
        <authorList>
            <person name="Conlan S."/>
            <person name="Thomas P.J."/>
            <person name="Mullikin J."/>
            <person name="Palmore T.N."/>
            <person name="Frank K.M."/>
            <person name="Segre J.A."/>
        </authorList>
    </citation>
    <scope>NUCLEOTIDE SEQUENCE</scope>
    <source>
        <strain evidence="2">ABOJV</strain>
    </source>
</reference>
<dbReference type="OrthoDB" id="7561549at2"/>
<reference evidence="4" key="2">
    <citation type="submission" date="2016-12" db="EMBL/GenBank/DDBJ databases">
        <title>Whole genome sequencing of Sphingomonas sp. ABOJV.</title>
        <authorList>
            <person name="Conlan S."/>
            <person name="Thomas P.J."/>
            <person name="Mullikin J."/>
            <person name="Palmore T.N."/>
            <person name="Frank K.M."/>
            <person name="Segre J.A."/>
        </authorList>
    </citation>
    <scope>NUCLEOTIDE SEQUENCE [LARGE SCALE GENOMIC DNA]</scope>
    <source>
        <strain evidence="4">ABOJV</strain>
    </source>
</reference>
<evidence type="ECO:0000313" key="2">
    <source>
        <dbReference type="EMBL" id="APR53241.1"/>
    </source>
</evidence>
<proteinExistence type="predicted"/>
<evidence type="ECO:0000313" key="3">
    <source>
        <dbReference type="EMBL" id="RSV04815.1"/>
    </source>
</evidence>
<dbReference type="Proteomes" id="UP000286681">
    <property type="component" value="Unassembled WGS sequence"/>
</dbReference>
<evidence type="ECO:0000313" key="4">
    <source>
        <dbReference type="Proteomes" id="UP000185161"/>
    </source>
</evidence>
<name>A0A1L6JBD5_9SPHN</name>
<feature type="signal peptide" evidence="1">
    <location>
        <begin position="1"/>
        <end position="22"/>
    </location>
</feature>
<dbReference type="Proteomes" id="UP000185161">
    <property type="component" value="Chromosome"/>
</dbReference>
<feature type="chain" id="PRO_5041797915" evidence="1">
    <location>
        <begin position="23"/>
        <end position="237"/>
    </location>
</feature>
<sequence length="237" mass="25237">MKRALLLLAALGTALAIPAANATKPVKPNELKVDHQLGYIVIAVHPQSDIPFIYLNRLDPATGKLVWKYGLGSPGSSKNLDVAQITKGRAWATNAHGSFFVIPVTPGRWVIGGTGDHGGETALSLGSYGFDIEPGKFTYVGRVSGSWENGKAKDTRLQAAKLSDDLVRFGTLMNIVMSFTIVHDEPNASDAIPADLQARGVTIAPIIADVRFDNAFRGLVSRAADLPPIRSRAAEAP</sequence>
<protein>
    <submittedName>
        <fullName evidence="2">Uncharacterized protein</fullName>
    </submittedName>
</protein>
<dbReference type="EMBL" id="CP018820">
    <property type="protein sequence ID" value="APR53241.1"/>
    <property type="molecule type" value="Genomic_DNA"/>
</dbReference>
<dbReference type="KEGG" id="skr:BRX40_13125"/>
<dbReference type="GeneID" id="44133505"/>
<keyword evidence="4" id="KW-1185">Reference proteome</keyword>
<evidence type="ECO:0000256" key="1">
    <source>
        <dbReference type="SAM" id="SignalP"/>
    </source>
</evidence>
<gene>
    <name evidence="2" type="ORF">BRX40_13125</name>
    <name evidence="3" type="ORF">CA257_07905</name>
</gene>
<dbReference type="RefSeq" id="WP_075151903.1">
    <property type="nucleotide sequence ID" value="NZ_CP018820.1"/>
</dbReference>
<dbReference type="EMBL" id="QQWO01000005">
    <property type="protein sequence ID" value="RSV04815.1"/>
    <property type="molecule type" value="Genomic_DNA"/>
</dbReference>
<keyword evidence="1" id="KW-0732">Signal</keyword>
<dbReference type="AlphaFoldDB" id="A0A1L6JBD5"/>
<reference evidence="3 5" key="3">
    <citation type="submission" date="2018-07" db="EMBL/GenBank/DDBJ databases">
        <title>Genomic and Epidemiologic Investigation of an Indolent Hospital Outbreak.</title>
        <authorList>
            <person name="Johnson R.C."/>
            <person name="Deming C."/>
            <person name="Conlan S."/>
            <person name="Zellmer C.J."/>
            <person name="Michelin A.V."/>
            <person name="Lee-Lin S."/>
            <person name="Thomas P.J."/>
            <person name="Park M."/>
            <person name="Weingarten R.A."/>
            <person name="Less J."/>
            <person name="Dekker J.P."/>
            <person name="Frank K.M."/>
            <person name="Musser K.A."/>
            <person name="Mcquiston J.R."/>
            <person name="Henderson D.K."/>
            <person name="Lau A.F."/>
            <person name="Palmore T.N."/>
            <person name="Segre J.A."/>
        </authorList>
    </citation>
    <scope>NUCLEOTIDE SEQUENCE [LARGE SCALE GENOMIC DNA]</scope>
    <source>
        <strain evidence="3 5">SK-NIH.Env10_0317</strain>
    </source>
</reference>
<organism evidence="2 4">
    <name type="scientific">Sphingomonas koreensis</name>
    <dbReference type="NCBI Taxonomy" id="93064"/>
    <lineage>
        <taxon>Bacteria</taxon>
        <taxon>Pseudomonadati</taxon>
        <taxon>Pseudomonadota</taxon>
        <taxon>Alphaproteobacteria</taxon>
        <taxon>Sphingomonadales</taxon>
        <taxon>Sphingomonadaceae</taxon>
        <taxon>Sphingomonas</taxon>
    </lineage>
</organism>
<evidence type="ECO:0000313" key="5">
    <source>
        <dbReference type="Proteomes" id="UP000286681"/>
    </source>
</evidence>
<dbReference type="STRING" id="93064.BRX40_13125"/>
<accession>A0A1L6JBD5</accession>